<evidence type="ECO:0000313" key="10">
    <source>
        <dbReference type="EMBL" id="VFU11458.1"/>
    </source>
</evidence>
<proteinExistence type="predicted"/>
<dbReference type="GO" id="GO:0005829">
    <property type="term" value="C:cytosol"/>
    <property type="evidence" value="ECO:0007669"/>
    <property type="project" value="TreeGrafter"/>
</dbReference>
<dbReference type="EMBL" id="CAADRN010000023">
    <property type="protein sequence ID" value="VFU11458.1"/>
    <property type="molecule type" value="Genomic_DNA"/>
</dbReference>
<comment type="subcellular location">
    <subcellularLocation>
        <location evidence="1">Cytoplasm</location>
    </subcellularLocation>
</comment>
<accession>A0A485LZ74</accession>
<dbReference type="PANTHER" id="PTHR34981">
    <property type="entry name" value="CELL DIVISION PROTEIN ZAPA"/>
    <property type="match status" value="1"/>
</dbReference>
<evidence type="ECO:0000256" key="4">
    <source>
        <dbReference type="ARBA" id="ARBA00022618"/>
    </source>
</evidence>
<keyword evidence="5" id="KW-0717">Septation</keyword>
<evidence type="ECO:0000256" key="7">
    <source>
        <dbReference type="ARBA" id="ARBA00024910"/>
    </source>
</evidence>
<dbReference type="GO" id="GO:0032153">
    <property type="term" value="C:cell division site"/>
    <property type="evidence" value="ECO:0007669"/>
    <property type="project" value="TreeGrafter"/>
</dbReference>
<evidence type="ECO:0000256" key="1">
    <source>
        <dbReference type="ARBA" id="ARBA00004496"/>
    </source>
</evidence>
<evidence type="ECO:0000256" key="2">
    <source>
        <dbReference type="ARBA" id="ARBA00015195"/>
    </source>
</evidence>
<dbReference type="PANTHER" id="PTHR34981:SF1">
    <property type="entry name" value="CELL DIVISION PROTEIN ZAPA"/>
    <property type="match status" value="1"/>
</dbReference>
<gene>
    <name evidence="10" type="primary">zapA</name>
    <name evidence="10" type="ORF">SCFA_1190001</name>
</gene>
<protein>
    <recommendedName>
        <fullName evidence="2">Cell division protein ZapA</fullName>
    </recommendedName>
    <alternativeName>
        <fullName evidence="9">Z ring-associated protein ZapA</fullName>
    </alternativeName>
</protein>
<keyword evidence="6" id="KW-0131">Cell cycle</keyword>
<dbReference type="AlphaFoldDB" id="A0A485LZ74"/>
<dbReference type="Pfam" id="PF05164">
    <property type="entry name" value="ZapA"/>
    <property type="match status" value="1"/>
</dbReference>
<dbReference type="GO" id="GO:0000917">
    <property type="term" value="P:division septum assembly"/>
    <property type="evidence" value="ECO:0007669"/>
    <property type="project" value="UniProtKB-KW"/>
</dbReference>
<keyword evidence="3" id="KW-0963">Cytoplasm</keyword>
<evidence type="ECO:0000256" key="8">
    <source>
        <dbReference type="ARBA" id="ARBA00026068"/>
    </source>
</evidence>
<sequence length="91" mass="10441">MASQESRVEVEIYGEYYVIKGDNSPERIIMLAQYVNRIMKQLAGRNPRLGRTQTAVLAALNIAEELMKLQDEQDSILKLLESEQKNTKRNS</sequence>
<dbReference type="InterPro" id="IPR036192">
    <property type="entry name" value="Cell_div_ZapA-like_sf"/>
</dbReference>
<dbReference type="SUPFAM" id="SSF102829">
    <property type="entry name" value="Cell division protein ZapA-like"/>
    <property type="match status" value="1"/>
</dbReference>
<comment type="subunit">
    <text evidence="8">Homodimer. Interacts with FtsZ.</text>
</comment>
<reference evidence="10" key="1">
    <citation type="submission" date="2019-03" db="EMBL/GenBank/DDBJ databases">
        <authorList>
            <person name="Hao L."/>
        </authorList>
    </citation>
    <scope>NUCLEOTIDE SEQUENCE</scope>
</reference>
<dbReference type="GO" id="GO:0030428">
    <property type="term" value="C:cell septum"/>
    <property type="evidence" value="ECO:0007669"/>
    <property type="project" value="TreeGrafter"/>
</dbReference>
<dbReference type="InterPro" id="IPR007838">
    <property type="entry name" value="Cell_div_ZapA-like"/>
</dbReference>
<evidence type="ECO:0000256" key="6">
    <source>
        <dbReference type="ARBA" id="ARBA00023306"/>
    </source>
</evidence>
<name>A0A485LZ74_9ZZZZ</name>
<evidence type="ECO:0000256" key="5">
    <source>
        <dbReference type="ARBA" id="ARBA00023210"/>
    </source>
</evidence>
<dbReference type="GO" id="GO:0043093">
    <property type="term" value="P:FtsZ-dependent cytokinesis"/>
    <property type="evidence" value="ECO:0007669"/>
    <property type="project" value="TreeGrafter"/>
</dbReference>
<dbReference type="Gene3D" id="6.10.250.790">
    <property type="match status" value="1"/>
</dbReference>
<organism evidence="10">
    <name type="scientific">anaerobic digester metagenome</name>
    <dbReference type="NCBI Taxonomy" id="1263854"/>
    <lineage>
        <taxon>unclassified sequences</taxon>
        <taxon>metagenomes</taxon>
        <taxon>ecological metagenomes</taxon>
    </lineage>
</organism>
<dbReference type="GO" id="GO:0000921">
    <property type="term" value="P:septin ring assembly"/>
    <property type="evidence" value="ECO:0007669"/>
    <property type="project" value="TreeGrafter"/>
</dbReference>
<evidence type="ECO:0000256" key="3">
    <source>
        <dbReference type="ARBA" id="ARBA00022490"/>
    </source>
</evidence>
<comment type="function">
    <text evidence="7">Activator of cell division through the inhibition of FtsZ GTPase activity, therefore promoting FtsZ assembly into bundles of protofilaments necessary for the formation of the division Z ring. It is recruited early at mid-cell but it is not essential for cell division.</text>
</comment>
<keyword evidence="4 10" id="KW-0132">Cell division</keyword>
<dbReference type="InterPro" id="IPR053712">
    <property type="entry name" value="Bac_CellDiv_Activator"/>
</dbReference>
<evidence type="ECO:0000256" key="9">
    <source>
        <dbReference type="ARBA" id="ARBA00033158"/>
    </source>
</evidence>